<organism evidence="2 3">
    <name type="scientific">Puccinia graminis f. sp. tritici</name>
    <dbReference type="NCBI Taxonomy" id="56615"/>
    <lineage>
        <taxon>Eukaryota</taxon>
        <taxon>Fungi</taxon>
        <taxon>Dikarya</taxon>
        <taxon>Basidiomycota</taxon>
        <taxon>Pucciniomycotina</taxon>
        <taxon>Pucciniomycetes</taxon>
        <taxon>Pucciniales</taxon>
        <taxon>Pucciniaceae</taxon>
        <taxon>Puccinia</taxon>
    </lineage>
</organism>
<reference evidence="2 3" key="1">
    <citation type="submission" date="2019-05" db="EMBL/GenBank/DDBJ databases">
        <title>Emergence of the Ug99 lineage of the wheat stem rust pathogen through somatic hybridization.</title>
        <authorList>
            <person name="Li F."/>
            <person name="Upadhyaya N.M."/>
            <person name="Sperschneider J."/>
            <person name="Matny O."/>
            <person name="Nguyen-Phuc H."/>
            <person name="Mago R."/>
            <person name="Raley C."/>
            <person name="Miller M.E."/>
            <person name="Silverstein K.A.T."/>
            <person name="Henningsen E."/>
            <person name="Hirsch C.D."/>
            <person name="Visser B."/>
            <person name="Pretorius Z.A."/>
            <person name="Steffenson B.J."/>
            <person name="Schwessinger B."/>
            <person name="Dodds P.N."/>
            <person name="Figueroa M."/>
        </authorList>
    </citation>
    <scope>NUCLEOTIDE SEQUENCE [LARGE SCALE GENOMIC DNA]</scope>
    <source>
        <strain evidence="2 3">Ug99</strain>
    </source>
</reference>
<dbReference type="EMBL" id="VDEP01000443">
    <property type="protein sequence ID" value="KAA1080069.1"/>
    <property type="molecule type" value="Genomic_DNA"/>
</dbReference>
<feature type="non-terminal residue" evidence="2">
    <location>
        <position position="138"/>
    </location>
</feature>
<evidence type="ECO:0000313" key="2">
    <source>
        <dbReference type="EMBL" id="KAA1080069.1"/>
    </source>
</evidence>
<dbReference type="AlphaFoldDB" id="A0A5B0MW28"/>
<accession>A0A5B0MW28</accession>
<proteinExistence type="predicted"/>
<evidence type="ECO:0000313" key="3">
    <source>
        <dbReference type="Proteomes" id="UP000325313"/>
    </source>
</evidence>
<name>A0A5B0MW28_PUCGR</name>
<evidence type="ECO:0000256" key="1">
    <source>
        <dbReference type="SAM" id="MobiDB-lite"/>
    </source>
</evidence>
<dbReference type="Proteomes" id="UP000325313">
    <property type="component" value="Unassembled WGS sequence"/>
</dbReference>
<feature type="region of interest" description="Disordered" evidence="1">
    <location>
        <begin position="1"/>
        <end position="23"/>
    </location>
</feature>
<sequence>MAPFPQNPGRYLGIPKDTQGRKGRWPAGRKCCETLGLDGRKKRARLLVSDDLSGIIDVNILSVPATFPILVSEQLDRSSKPTQCTALLFITSSPAASCVVSIPMIPKLEEKGKTWEQLCLWFRCPTIFVVDGTAKAER</sequence>
<comment type="caution">
    <text evidence="2">The sequence shown here is derived from an EMBL/GenBank/DDBJ whole genome shotgun (WGS) entry which is preliminary data.</text>
</comment>
<gene>
    <name evidence="2" type="ORF">PGTUg99_026067</name>
</gene>
<protein>
    <submittedName>
        <fullName evidence="2">Uncharacterized protein</fullName>
    </submittedName>
</protein>